<keyword evidence="2" id="KW-1185">Reference proteome</keyword>
<dbReference type="AlphaFoldDB" id="A0A845BIS1"/>
<sequence>MYDCQTDNYTDFDAPAPAVLRPASSLNGVLHAHSLHADTHGALASLAAHAAMLGYIPRHKGTSLLISDVSLDDALAINSRFAAQLVISCELRQDPPARHR</sequence>
<evidence type="ECO:0000313" key="1">
    <source>
        <dbReference type="EMBL" id="MXR36185.1"/>
    </source>
</evidence>
<organism evidence="1 2">
    <name type="scientific">Craterilacuibacter sinensis</name>
    <dbReference type="NCBI Taxonomy" id="2686017"/>
    <lineage>
        <taxon>Bacteria</taxon>
        <taxon>Pseudomonadati</taxon>
        <taxon>Pseudomonadota</taxon>
        <taxon>Betaproteobacteria</taxon>
        <taxon>Neisseriales</taxon>
        <taxon>Neisseriaceae</taxon>
        <taxon>Craterilacuibacter</taxon>
    </lineage>
</organism>
<gene>
    <name evidence="1" type="ORF">GQF02_04240</name>
</gene>
<evidence type="ECO:0000313" key="2">
    <source>
        <dbReference type="Proteomes" id="UP000467214"/>
    </source>
</evidence>
<reference evidence="1 2" key="1">
    <citation type="submission" date="2019-12" db="EMBL/GenBank/DDBJ databases">
        <title>Neisseriaceae gen. nov. sp. Genome sequencing and assembly.</title>
        <authorList>
            <person name="Liu Z."/>
            <person name="Li A."/>
        </authorList>
    </citation>
    <scope>NUCLEOTIDE SEQUENCE [LARGE SCALE GENOMIC DNA]</scope>
    <source>
        <strain evidence="1 2">B2N2-7</strain>
    </source>
</reference>
<dbReference type="EMBL" id="WSSB01000003">
    <property type="protein sequence ID" value="MXR36185.1"/>
    <property type="molecule type" value="Genomic_DNA"/>
</dbReference>
<accession>A0A845BIS1</accession>
<name>A0A845BIS1_9NEIS</name>
<proteinExistence type="predicted"/>
<comment type="caution">
    <text evidence="1">The sequence shown here is derived from an EMBL/GenBank/DDBJ whole genome shotgun (WGS) entry which is preliminary data.</text>
</comment>
<protein>
    <submittedName>
        <fullName evidence="1">Uncharacterized protein</fullName>
    </submittedName>
</protein>
<dbReference type="RefSeq" id="WP_160795085.1">
    <property type="nucleotide sequence ID" value="NZ_WSSB01000003.1"/>
</dbReference>
<dbReference type="Proteomes" id="UP000467214">
    <property type="component" value="Unassembled WGS sequence"/>
</dbReference>